<proteinExistence type="predicted"/>
<reference evidence="1 2" key="1">
    <citation type="journal article" date="2018" name="Sci. Data">
        <title>The draft genome sequence of cork oak.</title>
        <authorList>
            <person name="Ramos A.M."/>
            <person name="Usie A."/>
            <person name="Barbosa P."/>
            <person name="Barros P.M."/>
            <person name="Capote T."/>
            <person name="Chaves I."/>
            <person name="Simoes F."/>
            <person name="Abreu I."/>
            <person name="Carrasquinho I."/>
            <person name="Faro C."/>
            <person name="Guimaraes J.B."/>
            <person name="Mendonca D."/>
            <person name="Nobrega F."/>
            <person name="Rodrigues L."/>
            <person name="Saibo N.J.M."/>
            <person name="Varela M.C."/>
            <person name="Egas C."/>
            <person name="Matos J."/>
            <person name="Miguel C.M."/>
            <person name="Oliveira M.M."/>
            <person name="Ricardo C.P."/>
            <person name="Goncalves S."/>
        </authorList>
    </citation>
    <scope>NUCLEOTIDE SEQUENCE [LARGE SCALE GENOMIC DNA]</scope>
    <source>
        <strain evidence="2">cv. HL8</strain>
    </source>
</reference>
<dbReference type="Proteomes" id="UP000237347">
    <property type="component" value="Unassembled WGS sequence"/>
</dbReference>
<gene>
    <name evidence="1" type="ORF">CFP56_035019</name>
</gene>
<organism evidence="1 2">
    <name type="scientific">Quercus suber</name>
    <name type="common">Cork oak</name>
    <dbReference type="NCBI Taxonomy" id="58331"/>
    <lineage>
        <taxon>Eukaryota</taxon>
        <taxon>Viridiplantae</taxon>
        <taxon>Streptophyta</taxon>
        <taxon>Embryophyta</taxon>
        <taxon>Tracheophyta</taxon>
        <taxon>Spermatophyta</taxon>
        <taxon>Magnoliopsida</taxon>
        <taxon>eudicotyledons</taxon>
        <taxon>Gunneridae</taxon>
        <taxon>Pentapetalae</taxon>
        <taxon>rosids</taxon>
        <taxon>fabids</taxon>
        <taxon>Fagales</taxon>
        <taxon>Fagaceae</taxon>
        <taxon>Quercus</taxon>
    </lineage>
</organism>
<dbReference type="EMBL" id="PKMF04000620">
    <property type="protein sequence ID" value="KAK7823916.1"/>
    <property type="molecule type" value="Genomic_DNA"/>
</dbReference>
<name>A0AAW0JCC1_QUESU</name>
<keyword evidence="2" id="KW-1185">Reference proteome</keyword>
<evidence type="ECO:0000313" key="1">
    <source>
        <dbReference type="EMBL" id="KAK7823916.1"/>
    </source>
</evidence>
<evidence type="ECO:0000313" key="2">
    <source>
        <dbReference type="Proteomes" id="UP000237347"/>
    </source>
</evidence>
<dbReference type="PANTHER" id="PTHR31050:SF14">
    <property type="entry name" value="DUF1618 DOMAIN-CONTAINING PROTEIN"/>
    <property type="match status" value="1"/>
</dbReference>
<sequence>MKNNENQGNVVVVDVLLPREVISIARREVVDVNVANRVMCFKSINREGREIRVGLNLEVIERMKWEQERVGWVGGNDRQVSLKRVEEFEGTDSSSPPTHTSQSIFLQPWSIDKTGDLSQDFTWGAHHQTMELTKPYRAGVYLLPLKNTETLAFEAL</sequence>
<protein>
    <submittedName>
        <fullName evidence="1">Uncharacterized protein</fullName>
    </submittedName>
</protein>
<dbReference type="PANTHER" id="PTHR31050">
    <property type="entry name" value="OS08G0413200 PROTEIN"/>
    <property type="match status" value="1"/>
</dbReference>
<comment type="caution">
    <text evidence="1">The sequence shown here is derived from an EMBL/GenBank/DDBJ whole genome shotgun (WGS) entry which is preliminary data.</text>
</comment>
<dbReference type="AlphaFoldDB" id="A0AAW0JCC1"/>
<accession>A0AAW0JCC1</accession>